<gene>
    <name evidence="5" type="ORF">SAMN02745165_01187</name>
</gene>
<reference evidence="5 6" key="1">
    <citation type="submission" date="2016-11" db="EMBL/GenBank/DDBJ databases">
        <authorList>
            <person name="Jaros S."/>
            <person name="Januszkiewicz K."/>
            <person name="Wedrychowicz H."/>
        </authorList>
    </citation>
    <scope>NUCLEOTIDE SEQUENCE [LARGE SCALE GENOMIC DNA]</scope>
    <source>
        <strain evidence="5 6">DSM 5091</strain>
    </source>
</reference>
<dbReference type="Gene3D" id="3.30.780.10">
    <property type="entry name" value="SUI1-like domain"/>
    <property type="match status" value="1"/>
</dbReference>
<dbReference type="EMBL" id="FQZT01000003">
    <property type="protein sequence ID" value="SHI93884.1"/>
    <property type="molecule type" value="Genomic_DNA"/>
</dbReference>
<protein>
    <submittedName>
        <fullName evidence="5">Translation initiation factor 1 (eIF-1/SUI1)</fullName>
    </submittedName>
</protein>
<keyword evidence="2" id="KW-0810">Translation regulation</keyword>
<dbReference type="InterPro" id="IPR001950">
    <property type="entry name" value="SUI1"/>
</dbReference>
<evidence type="ECO:0000256" key="3">
    <source>
        <dbReference type="ARBA" id="ARBA00022917"/>
    </source>
</evidence>
<dbReference type="GO" id="GO:0003743">
    <property type="term" value="F:translation initiation factor activity"/>
    <property type="evidence" value="ECO:0007669"/>
    <property type="project" value="UniProtKB-KW"/>
</dbReference>
<dbReference type="SUPFAM" id="SSF55159">
    <property type="entry name" value="eIF1-like"/>
    <property type="match status" value="1"/>
</dbReference>
<dbReference type="PANTHER" id="PTHR12789:SF0">
    <property type="entry name" value="DENSITY-REGULATED PROTEIN"/>
    <property type="match status" value="1"/>
</dbReference>
<evidence type="ECO:0000256" key="1">
    <source>
        <dbReference type="ARBA" id="ARBA00005422"/>
    </source>
</evidence>
<accession>A0A1M6F810</accession>
<dbReference type="NCBIfam" id="TIGR01158">
    <property type="entry name" value="SUI1_rel"/>
    <property type="match status" value="1"/>
</dbReference>
<dbReference type="Proteomes" id="UP000184171">
    <property type="component" value="Unassembled WGS sequence"/>
</dbReference>
<proteinExistence type="inferred from homology"/>
<feature type="domain" description="SUI1" evidence="4">
    <location>
        <begin position="43"/>
        <end position="109"/>
    </location>
</feature>
<comment type="similarity">
    <text evidence="1">Belongs to the SUI1 family.</text>
</comment>
<name>A0A1M6F810_MALRU</name>
<dbReference type="InterPro" id="IPR005872">
    <property type="entry name" value="SUI1_arc_bac"/>
</dbReference>
<dbReference type="GO" id="GO:0002188">
    <property type="term" value="P:translation reinitiation"/>
    <property type="evidence" value="ECO:0007669"/>
    <property type="project" value="TreeGrafter"/>
</dbReference>
<keyword evidence="6" id="KW-1185">Reference proteome</keyword>
<dbReference type="STRING" id="1122189.SAMN02745165_01187"/>
<dbReference type="GO" id="GO:0001731">
    <property type="term" value="P:formation of translation preinitiation complex"/>
    <property type="evidence" value="ECO:0007669"/>
    <property type="project" value="TreeGrafter"/>
</dbReference>
<dbReference type="InterPro" id="IPR050318">
    <property type="entry name" value="DENR/SUI1_TIF"/>
</dbReference>
<evidence type="ECO:0000313" key="6">
    <source>
        <dbReference type="Proteomes" id="UP000184171"/>
    </source>
</evidence>
<dbReference type="AlphaFoldDB" id="A0A1M6F810"/>
<dbReference type="PROSITE" id="PS50296">
    <property type="entry name" value="SUI1"/>
    <property type="match status" value="1"/>
</dbReference>
<dbReference type="FunFam" id="3.30.780.10:FF:000002">
    <property type="entry name" value="Stress response translation initiation inhibitor"/>
    <property type="match status" value="1"/>
</dbReference>
<dbReference type="RefSeq" id="WP_072906739.1">
    <property type="nucleotide sequence ID" value="NZ_FQZT01000003.1"/>
</dbReference>
<evidence type="ECO:0000313" key="5">
    <source>
        <dbReference type="EMBL" id="SHI93884.1"/>
    </source>
</evidence>
<organism evidence="5 6">
    <name type="scientific">Malonomonas rubra DSM 5091</name>
    <dbReference type="NCBI Taxonomy" id="1122189"/>
    <lineage>
        <taxon>Bacteria</taxon>
        <taxon>Pseudomonadati</taxon>
        <taxon>Thermodesulfobacteriota</taxon>
        <taxon>Desulfuromonadia</taxon>
        <taxon>Desulfuromonadales</taxon>
        <taxon>Geopsychrobacteraceae</taxon>
        <taxon>Malonomonas</taxon>
    </lineage>
</organism>
<evidence type="ECO:0000256" key="2">
    <source>
        <dbReference type="ARBA" id="ARBA00022845"/>
    </source>
</evidence>
<dbReference type="CDD" id="cd11567">
    <property type="entry name" value="YciH_like"/>
    <property type="match status" value="1"/>
</dbReference>
<sequence>MANNSTQVYSCETGRLCPKCGKAAKKCVCKQQTNTPKGDGIVRIQRETKGRKGKGVTLITGVPLAGEELKKLAKSLKQKCGTGGTIKNGVIEIQGDHRDLLLAELQQKGWAVKKAGG</sequence>
<dbReference type="PIRSF" id="PIRSF037511">
    <property type="entry name" value="Transl_init_SUI1_pro"/>
    <property type="match status" value="1"/>
</dbReference>
<dbReference type="OrthoDB" id="9792915at2"/>
<keyword evidence="3" id="KW-0648">Protein biosynthesis</keyword>
<dbReference type="GO" id="GO:0006417">
    <property type="term" value="P:regulation of translation"/>
    <property type="evidence" value="ECO:0007669"/>
    <property type="project" value="UniProtKB-KW"/>
</dbReference>
<dbReference type="Pfam" id="PF01253">
    <property type="entry name" value="SUI1"/>
    <property type="match status" value="1"/>
</dbReference>
<dbReference type="PANTHER" id="PTHR12789">
    <property type="entry name" value="DENSITY-REGULATED PROTEIN HOMOLOG"/>
    <property type="match status" value="1"/>
</dbReference>
<keyword evidence="5" id="KW-0396">Initiation factor</keyword>
<dbReference type="NCBIfam" id="NF005297">
    <property type="entry name" value="PRK06824.1"/>
    <property type="match status" value="1"/>
</dbReference>
<dbReference type="InterPro" id="IPR036877">
    <property type="entry name" value="SUI1_dom_sf"/>
</dbReference>
<evidence type="ECO:0000259" key="4">
    <source>
        <dbReference type="PROSITE" id="PS50296"/>
    </source>
</evidence>
<dbReference type="GO" id="GO:0003729">
    <property type="term" value="F:mRNA binding"/>
    <property type="evidence" value="ECO:0007669"/>
    <property type="project" value="TreeGrafter"/>
</dbReference>